<evidence type="ECO:0000256" key="9">
    <source>
        <dbReference type="SAM" id="MobiDB-lite"/>
    </source>
</evidence>
<comment type="subcellular location">
    <subcellularLocation>
        <location evidence="8">Nucleus</location>
    </subcellularLocation>
</comment>
<feature type="region of interest" description="Disordered" evidence="9">
    <location>
        <begin position="55"/>
        <end position="82"/>
    </location>
</feature>
<dbReference type="PROSITE" id="PS50884">
    <property type="entry name" value="ZF_DOF_2"/>
    <property type="match status" value="1"/>
</dbReference>
<dbReference type="GO" id="GO:0003700">
    <property type="term" value="F:DNA-binding transcription factor activity"/>
    <property type="evidence" value="ECO:0007669"/>
    <property type="project" value="InterPro"/>
</dbReference>
<gene>
    <name evidence="11" type="ORF">PVAP13_8KG203402</name>
</gene>
<keyword evidence="6" id="KW-0804">Transcription</keyword>
<dbReference type="OrthoDB" id="10382519at2759"/>
<dbReference type="AlphaFoldDB" id="A0A8T0PHY5"/>
<reference evidence="11" key="1">
    <citation type="submission" date="2020-05" db="EMBL/GenBank/DDBJ databases">
        <title>WGS assembly of Panicum virgatum.</title>
        <authorList>
            <person name="Lovell J.T."/>
            <person name="Jenkins J."/>
            <person name="Shu S."/>
            <person name="Juenger T.E."/>
            <person name="Schmutz J."/>
        </authorList>
    </citation>
    <scope>NUCLEOTIDE SEQUENCE</scope>
    <source>
        <strain evidence="11">AP13</strain>
    </source>
</reference>
<keyword evidence="1" id="KW-0479">Metal-binding</keyword>
<dbReference type="GO" id="GO:0008270">
    <property type="term" value="F:zinc ion binding"/>
    <property type="evidence" value="ECO:0007669"/>
    <property type="project" value="UniProtKB-KW"/>
</dbReference>
<dbReference type="InterPro" id="IPR003851">
    <property type="entry name" value="Znf_Dof"/>
</dbReference>
<dbReference type="PANTHER" id="PTHR31089:SF22">
    <property type="entry name" value="CYCLIC DOF FACTOR 4"/>
    <property type="match status" value="1"/>
</dbReference>
<evidence type="ECO:0000313" key="12">
    <source>
        <dbReference type="Proteomes" id="UP000823388"/>
    </source>
</evidence>
<comment type="caution">
    <text evidence="11">The sequence shown here is derived from an EMBL/GenBank/DDBJ whole genome shotgun (WGS) entry which is preliminary data.</text>
</comment>
<dbReference type="Proteomes" id="UP000823388">
    <property type="component" value="Chromosome 8K"/>
</dbReference>
<evidence type="ECO:0000313" key="11">
    <source>
        <dbReference type="EMBL" id="KAG2561761.1"/>
    </source>
</evidence>
<organism evidence="11 12">
    <name type="scientific">Panicum virgatum</name>
    <name type="common">Blackwell switchgrass</name>
    <dbReference type="NCBI Taxonomy" id="38727"/>
    <lineage>
        <taxon>Eukaryota</taxon>
        <taxon>Viridiplantae</taxon>
        <taxon>Streptophyta</taxon>
        <taxon>Embryophyta</taxon>
        <taxon>Tracheophyta</taxon>
        <taxon>Spermatophyta</taxon>
        <taxon>Magnoliopsida</taxon>
        <taxon>Liliopsida</taxon>
        <taxon>Poales</taxon>
        <taxon>Poaceae</taxon>
        <taxon>PACMAD clade</taxon>
        <taxon>Panicoideae</taxon>
        <taxon>Panicodae</taxon>
        <taxon>Paniceae</taxon>
        <taxon>Panicinae</taxon>
        <taxon>Panicum</taxon>
        <taxon>Panicum sect. Hiantes</taxon>
    </lineage>
</organism>
<evidence type="ECO:0000256" key="2">
    <source>
        <dbReference type="ARBA" id="ARBA00022771"/>
    </source>
</evidence>
<evidence type="ECO:0000256" key="4">
    <source>
        <dbReference type="ARBA" id="ARBA00023015"/>
    </source>
</evidence>
<sequence length="468" mass="49167">MILPPVFLVSTSWNSNQQLQQATTTSNINIPPASAVVAGEGNLLQYGQAMAAETLSGGGGSRDGSAPAAQAKAQPRSMSERSKLLRIPKPEPGLRCPRCDSTSTKFSYFNNYSLAQPRYFCRNCHRYWTRGGALRDIPVGAPYRRRRAKGNKPSAAATAASASSAALAMTSSCTTNFVVARAPTPQQTTASSSASPVLPQLYGLASMDTPNVGSNFSWPGAANLLVMDSAGGRAVSESKMKQQWGTRTLPQSSQMHKLPVFSHAIDQQQGPAVAVPVTMATPPSMFHPLWSGGDGGIYSGGEGQFHMITNRDEECPIWAMQADVNGYTTSYDPIPVIQQMEDIGASADLGQNSLGTVAAGQMGKVKAGTAASASFSGHGSSSVAALFPVSRGSRSSVAVFPVGHGSSSSSAVFPFRNFNSAAATSASSMAPFPHGLLHLGIQQVGIHRGSHKRWVPTILQNGEHGLWN</sequence>
<evidence type="ECO:0000256" key="5">
    <source>
        <dbReference type="ARBA" id="ARBA00023125"/>
    </source>
</evidence>
<evidence type="ECO:0000256" key="6">
    <source>
        <dbReference type="ARBA" id="ARBA00023163"/>
    </source>
</evidence>
<dbReference type="InterPro" id="IPR045174">
    <property type="entry name" value="Dof"/>
</dbReference>
<evidence type="ECO:0000256" key="7">
    <source>
        <dbReference type="ARBA" id="ARBA00023242"/>
    </source>
</evidence>
<protein>
    <recommendedName>
        <fullName evidence="10">Dof-type domain-containing protein</fullName>
    </recommendedName>
</protein>
<dbReference type="PROSITE" id="PS01361">
    <property type="entry name" value="ZF_DOF_1"/>
    <property type="match status" value="1"/>
</dbReference>
<dbReference type="Pfam" id="PF02701">
    <property type="entry name" value="Zn_ribbon_Dof"/>
    <property type="match status" value="1"/>
</dbReference>
<proteinExistence type="predicted"/>
<evidence type="ECO:0000256" key="8">
    <source>
        <dbReference type="PROSITE-ProRule" id="PRU00071"/>
    </source>
</evidence>
<keyword evidence="4" id="KW-0805">Transcription regulation</keyword>
<keyword evidence="5 8" id="KW-0238">DNA-binding</keyword>
<keyword evidence="2 8" id="KW-0863">Zinc-finger</keyword>
<keyword evidence="3" id="KW-0862">Zinc</keyword>
<accession>A0A8T0PHY5</accession>
<keyword evidence="12" id="KW-1185">Reference proteome</keyword>
<evidence type="ECO:0000256" key="3">
    <source>
        <dbReference type="ARBA" id="ARBA00022833"/>
    </source>
</evidence>
<keyword evidence="7 8" id="KW-0539">Nucleus</keyword>
<evidence type="ECO:0000259" key="10">
    <source>
        <dbReference type="PROSITE" id="PS50884"/>
    </source>
</evidence>
<dbReference type="PANTHER" id="PTHR31089">
    <property type="entry name" value="CYCLIC DOF FACTOR 2"/>
    <property type="match status" value="1"/>
</dbReference>
<evidence type="ECO:0000256" key="1">
    <source>
        <dbReference type="ARBA" id="ARBA00022723"/>
    </source>
</evidence>
<dbReference type="GO" id="GO:0005634">
    <property type="term" value="C:nucleus"/>
    <property type="evidence" value="ECO:0007669"/>
    <property type="project" value="UniProtKB-SubCell"/>
</dbReference>
<name>A0A8T0PHY5_PANVG</name>
<dbReference type="EMBL" id="CM029051">
    <property type="protein sequence ID" value="KAG2561761.1"/>
    <property type="molecule type" value="Genomic_DNA"/>
</dbReference>
<dbReference type="GO" id="GO:0003677">
    <property type="term" value="F:DNA binding"/>
    <property type="evidence" value="ECO:0007669"/>
    <property type="project" value="UniProtKB-UniRule"/>
</dbReference>
<feature type="domain" description="Dof-type" evidence="10">
    <location>
        <begin position="94"/>
        <end position="148"/>
    </location>
</feature>